<feature type="region of interest" description="Disordered" evidence="1">
    <location>
        <begin position="1"/>
        <end position="82"/>
    </location>
</feature>
<feature type="compositionally biased region" description="Basic residues" evidence="1">
    <location>
        <begin position="48"/>
        <end position="61"/>
    </location>
</feature>
<gene>
    <name evidence="2" type="ORF">CkaCkLH20_12147</name>
</gene>
<evidence type="ECO:0000313" key="2">
    <source>
        <dbReference type="EMBL" id="KAF9870300.1"/>
    </source>
</evidence>
<organism evidence="2 3">
    <name type="scientific">Colletotrichum karsti</name>
    <dbReference type="NCBI Taxonomy" id="1095194"/>
    <lineage>
        <taxon>Eukaryota</taxon>
        <taxon>Fungi</taxon>
        <taxon>Dikarya</taxon>
        <taxon>Ascomycota</taxon>
        <taxon>Pezizomycotina</taxon>
        <taxon>Sordariomycetes</taxon>
        <taxon>Hypocreomycetidae</taxon>
        <taxon>Glomerellales</taxon>
        <taxon>Glomerellaceae</taxon>
        <taxon>Colletotrichum</taxon>
        <taxon>Colletotrichum boninense species complex</taxon>
    </lineage>
</organism>
<dbReference type="PANTHER" id="PTHR38116:SF9">
    <property type="entry name" value="BZIP DOMAIN-CONTAINING PROTEIN"/>
    <property type="match status" value="1"/>
</dbReference>
<evidence type="ECO:0008006" key="4">
    <source>
        <dbReference type="Google" id="ProtNLM"/>
    </source>
</evidence>
<dbReference type="EMBL" id="JAATWM020000055">
    <property type="protein sequence ID" value="KAF9870300.1"/>
    <property type="molecule type" value="Genomic_DNA"/>
</dbReference>
<proteinExistence type="predicted"/>
<dbReference type="Pfam" id="PF11905">
    <property type="entry name" value="DUF3425"/>
    <property type="match status" value="1"/>
</dbReference>
<dbReference type="OrthoDB" id="2245989at2759"/>
<reference evidence="2" key="2">
    <citation type="submission" date="2020-11" db="EMBL/GenBank/DDBJ databases">
        <title>Whole genome sequencing of Colletotrichum sp.</title>
        <authorList>
            <person name="Li H."/>
        </authorList>
    </citation>
    <scope>NUCLEOTIDE SEQUENCE</scope>
    <source>
        <strain evidence="2">CkLH20</strain>
    </source>
</reference>
<accession>A0A9P6LF85</accession>
<dbReference type="InterPro" id="IPR021833">
    <property type="entry name" value="DUF3425"/>
</dbReference>
<dbReference type="PANTHER" id="PTHR38116">
    <property type="entry name" value="CHROMOSOME 7, WHOLE GENOME SHOTGUN SEQUENCE"/>
    <property type="match status" value="1"/>
</dbReference>
<dbReference type="GeneID" id="62167934"/>
<dbReference type="RefSeq" id="XP_038739761.1">
    <property type="nucleotide sequence ID" value="XM_038894860.1"/>
</dbReference>
<comment type="caution">
    <text evidence="2">The sequence shown here is derived from an EMBL/GenBank/DDBJ whole genome shotgun (WGS) entry which is preliminary data.</text>
</comment>
<name>A0A9P6LF85_9PEZI</name>
<sequence length="353" mass="38437">MTDAANPTTYIRPRTRQRVHKAPQSLEVPDIEDDAPERKRVLNVLAQRRYRERKRQNRLAKQKQGAAGSESQVSQTVPDRPALPVSEAVNPIAGHADDILPFTGDAGDASAAVVSLDAAVAWPGDLSDGTAMTDFMFMPMLDHGMSGDAAVADSYSSRSTIDPASLTTSSSSSPSPDSYLLPMSDLKVLNGLLRIATRLGSYSVMWDPAANSPFNQGAGTPSALLPETWRPTATQALTPHHPIMDFLPWPEVRDRIISLFSLPDAARPPAARGPLGLVNFAYDLEDSSEGARIWGADPYDASSWEVGQVLFQRWWFVFDRGVIEQSNKWRELRGAAALHMQPGSIVDDLSDSS</sequence>
<keyword evidence="3" id="KW-1185">Reference proteome</keyword>
<reference evidence="2" key="1">
    <citation type="submission" date="2020-03" db="EMBL/GenBank/DDBJ databases">
        <authorList>
            <person name="He L."/>
        </authorList>
    </citation>
    <scope>NUCLEOTIDE SEQUENCE</scope>
    <source>
        <strain evidence="2">CkLH20</strain>
    </source>
</reference>
<evidence type="ECO:0000313" key="3">
    <source>
        <dbReference type="Proteomes" id="UP000781932"/>
    </source>
</evidence>
<dbReference type="AlphaFoldDB" id="A0A9P6LF85"/>
<evidence type="ECO:0000256" key="1">
    <source>
        <dbReference type="SAM" id="MobiDB-lite"/>
    </source>
</evidence>
<dbReference type="CDD" id="cd14688">
    <property type="entry name" value="bZIP_YAP"/>
    <property type="match status" value="1"/>
</dbReference>
<dbReference type="Proteomes" id="UP000781932">
    <property type="component" value="Unassembled WGS sequence"/>
</dbReference>
<protein>
    <recommendedName>
        <fullName evidence="4">BZIP domain-containing protein</fullName>
    </recommendedName>
</protein>